<feature type="compositionally biased region" description="Polar residues" evidence="1">
    <location>
        <begin position="96"/>
        <end position="111"/>
    </location>
</feature>
<feature type="region of interest" description="Disordered" evidence="1">
    <location>
        <begin position="324"/>
        <end position="348"/>
    </location>
</feature>
<gene>
    <name evidence="2" type="ORF">PCOR1329_LOCUS22683</name>
</gene>
<dbReference type="EMBL" id="CAUYUJ010007603">
    <property type="protein sequence ID" value="CAK0821330.1"/>
    <property type="molecule type" value="Genomic_DNA"/>
</dbReference>
<protein>
    <submittedName>
        <fullName evidence="2">Uncharacterized protein</fullName>
    </submittedName>
</protein>
<feature type="region of interest" description="Disordered" evidence="1">
    <location>
        <begin position="163"/>
        <end position="233"/>
    </location>
</feature>
<feature type="region of interest" description="Disordered" evidence="1">
    <location>
        <begin position="35"/>
        <end position="79"/>
    </location>
</feature>
<sequence>RGGAPRRSRKRLLSESSVMVRAALELPVPAEPGAPLAGAGLVDGVAGGSAQAPPAAWAGSAAEPRGESGVPAPALPAGTAADTVPVTCAAAMDVATPTQPESHVTATQQESADAAAAGKARDSPLARATSELEVGAPPTQLESDEGGVELAVEALPTGVPLGAEATEASAAPASPSLSRASRFLASPSPRASGGGVGLAQPSVGGELQDGTAPASSPRAGPGKPPAGEGVGAAGVAGCSVQVPPAAWAGGAAEPRGESGGCAPELLAWTAASTAGKRGGVPLRSHKRFLSESWALGRTALKLPIPAEPGALLAGAGLVDGVAGGSAQAPPAAWAGSAAEPRGESGVPALPAGTAADTVPVTCAAAMDVATPTQPESHVTATQQESADAAAAGKARDSPLARATSELEVGAPPTQLESDEGGVELAVEALPTGVPLGAEATEASAAPASPADVLLERAGPAPPAVRLGDLWRSSRRQSFRQRRCAGASRRFGAA</sequence>
<accession>A0ABN9RQ17</accession>
<comment type="caution">
    <text evidence="2">The sequence shown here is derived from an EMBL/GenBank/DDBJ whole genome shotgun (WGS) entry which is preliminary data.</text>
</comment>
<evidence type="ECO:0000256" key="1">
    <source>
        <dbReference type="SAM" id="MobiDB-lite"/>
    </source>
</evidence>
<feature type="region of interest" description="Disordered" evidence="1">
    <location>
        <begin position="371"/>
        <end position="419"/>
    </location>
</feature>
<feature type="non-terminal residue" evidence="2">
    <location>
        <position position="1"/>
    </location>
</feature>
<keyword evidence="3" id="KW-1185">Reference proteome</keyword>
<feature type="compositionally biased region" description="Low complexity" evidence="1">
    <location>
        <begin position="168"/>
        <end position="191"/>
    </location>
</feature>
<feature type="compositionally biased region" description="Low complexity" evidence="1">
    <location>
        <begin position="212"/>
        <end position="227"/>
    </location>
</feature>
<feature type="compositionally biased region" description="Low complexity" evidence="1">
    <location>
        <begin position="324"/>
        <end position="338"/>
    </location>
</feature>
<dbReference type="Proteomes" id="UP001189429">
    <property type="component" value="Unassembled WGS sequence"/>
</dbReference>
<reference evidence="2" key="1">
    <citation type="submission" date="2023-10" db="EMBL/GenBank/DDBJ databases">
        <authorList>
            <person name="Chen Y."/>
            <person name="Shah S."/>
            <person name="Dougan E. K."/>
            <person name="Thang M."/>
            <person name="Chan C."/>
        </authorList>
    </citation>
    <scope>NUCLEOTIDE SEQUENCE [LARGE SCALE GENOMIC DNA]</scope>
</reference>
<evidence type="ECO:0000313" key="3">
    <source>
        <dbReference type="Proteomes" id="UP001189429"/>
    </source>
</evidence>
<proteinExistence type="predicted"/>
<organism evidence="2 3">
    <name type="scientific">Prorocentrum cordatum</name>
    <dbReference type="NCBI Taxonomy" id="2364126"/>
    <lineage>
        <taxon>Eukaryota</taxon>
        <taxon>Sar</taxon>
        <taxon>Alveolata</taxon>
        <taxon>Dinophyceae</taxon>
        <taxon>Prorocentrales</taxon>
        <taxon>Prorocentraceae</taxon>
        <taxon>Prorocentrum</taxon>
    </lineage>
</organism>
<feature type="compositionally biased region" description="Low complexity" evidence="1">
    <location>
        <begin position="35"/>
        <end position="62"/>
    </location>
</feature>
<evidence type="ECO:0000313" key="2">
    <source>
        <dbReference type="EMBL" id="CAK0821330.1"/>
    </source>
</evidence>
<feature type="compositionally biased region" description="Polar residues" evidence="1">
    <location>
        <begin position="371"/>
        <end position="385"/>
    </location>
</feature>
<name>A0ABN9RQ17_9DINO</name>
<feature type="region of interest" description="Disordered" evidence="1">
    <location>
        <begin position="92"/>
        <end position="146"/>
    </location>
</feature>